<evidence type="ECO:0000256" key="3">
    <source>
        <dbReference type="ARBA" id="ARBA00022553"/>
    </source>
</evidence>
<dbReference type="Proteomes" id="UP001589710">
    <property type="component" value="Unassembled WGS sequence"/>
</dbReference>
<gene>
    <name evidence="17" type="ORF">ACFFTL_47420</name>
</gene>
<keyword evidence="11" id="KW-0902">Two-component regulatory system</keyword>
<dbReference type="Pfam" id="PF01590">
    <property type="entry name" value="GAF"/>
    <property type="match status" value="1"/>
</dbReference>
<dbReference type="Gene3D" id="3.30.450.20">
    <property type="entry name" value="PAS domain"/>
    <property type="match status" value="2"/>
</dbReference>
<dbReference type="InterPro" id="IPR003594">
    <property type="entry name" value="HATPase_dom"/>
</dbReference>
<evidence type="ECO:0000259" key="16">
    <source>
        <dbReference type="SMART" id="SM00331"/>
    </source>
</evidence>
<dbReference type="RefSeq" id="WP_386145451.1">
    <property type="nucleotide sequence ID" value="NZ_JBHMCG010000228.1"/>
</dbReference>
<evidence type="ECO:0000313" key="18">
    <source>
        <dbReference type="Proteomes" id="UP001589710"/>
    </source>
</evidence>
<dbReference type="InterPro" id="IPR000014">
    <property type="entry name" value="PAS"/>
</dbReference>
<keyword evidence="6" id="KW-0547">Nucleotide-binding</keyword>
<dbReference type="Pfam" id="PF08448">
    <property type="entry name" value="PAS_4"/>
    <property type="match status" value="1"/>
</dbReference>
<dbReference type="CDD" id="cd16936">
    <property type="entry name" value="HATPase_RsbW-like"/>
    <property type="match status" value="1"/>
</dbReference>
<evidence type="ECO:0000256" key="10">
    <source>
        <dbReference type="ARBA" id="ARBA00022989"/>
    </source>
</evidence>
<dbReference type="InterPro" id="IPR001932">
    <property type="entry name" value="PPM-type_phosphatase-like_dom"/>
</dbReference>
<evidence type="ECO:0000256" key="7">
    <source>
        <dbReference type="ARBA" id="ARBA00022777"/>
    </source>
</evidence>
<name>A0ABV5RP58_9ACTN</name>
<dbReference type="SUPFAM" id="SSF81606">
    <property type="entry name" value="PP2C-like"/>
    <property type="match status" value="1"/>
</dbReference>
<dbReference type="InterPro" id="IPR036457">
    <property type="entry name" value="PPM-type-like_dom_sf"/>
</dbReference>
<dbReference type="EMBL" id="JBHMCG010000228">
    <property type="protein sequence ID" value="MFB9579679.1"/>
    <property type="molecule type" value="Genomic_DNA"/>
</dbReference>
<evidence type="ECO:0000259" key="14">
    <source>
        <dbReference type="SMART" id="SM00065"/>
    </source>
</evidence>
<dbReference type="Gene3D" id="3.60.40.10">
    <property type="entry name" value="PPM-type phosphatase domain"/>
    <property type="match status" value="1"/>
</dbReference>
<evidence type="ECO:0000256" key="2">
    <source>
        <dbReference type="ARBA" id="ARBA00022475"/>
    </source>
</evidence>
<dbReference type="InterPro" id="IPR003018">
    <property type="entry name" value="GAF"/>
</dbReference>
<evidence type="ECO:0000256" key="12">
    <source>
        <dbReference type="ARBA" id="ARBA00023136"/>
    </source>
</evidence>
<evidence type="ECO:0000256" key="13">
    <source>
        <dbReference type="SAM" id="Phobius"/>
    </source>
</evidence>
<dbReference type="SUPFAM" id="SSF55785">
    <property type="entry name" value="PYP-like sensor domain (PAS domain)"/>
    <property type="match status" value="1"/>
</dbReference>
<dbReference type="InterPro" id="IPR029151">
    <property type="entry name" value="Sensor-like_sf"/>
</dbReference>
<dbReference type="SUPFAM" id="SSF55781">
    <property type="entry name" value="GAF domain-like"/>
    <property type="match status" value="1"/>
</dbReference>
<accession>A0ABV5RP58</accession>
<dbReference type="PANTHER" id="PTHR43156:SF2">
    <property type="entry name" value="STAGE II SPORULATION PROTEIN E"/>
    <property type="match status" value="1"/>
</dbReference>
<evidence type="ECO:0000256" key="8">
    <source>
        <dbReference type="ARBA" id="ARBA00022801"/>
    </source>
</evidence>
<feature type="domain" description="PPM-type phosphatase" evidence="16">
    <location>
        <begin position="549"/>
        <end position="769"/>
    </location>
</feature>
<protein>
    <submittedName>
        <fullName evidence="17">SpoIIE family protein phosphatase</fullName>
    </submittedName>
</protein>
<keyword evidence="4" id="KW-0808">Transferase</keyword>
<evidence type="ECO:0000256" key="11">
    <source>
        <dbReference type="ARBA" id="ARBA00023012"/>
    </source>
</evidence>
<dbReference type="InterPro" id="IPR029016">
    <property type="entry name" value="GAF-like_dom_sf"/>
</dbReference>
<dbReference type="PANTHER" id="PTHR43156">
    <property type="entry name" value="STAGE II SPORULATION PROTEIN E-RELATED"/>
    <property type="match status" value="1"/>
</dbReference>
<feature type="domain" description="GAF" evidence="14">
    <location>
        <begin position="362"/>
        <end position="531"/>
    </location>
</feature>
<dbReference type="InterPro" id="IPR035965">
    <property type="entry name" value="PAS-like_dom_sf"/>
</dbReference>
<dbReference type="Pfam" id="PF17203">
    <property type="entry name" value="sCache_3_2"/>
    <property type="match status" value="1"/>
</dbReference>
<feature type="domain" description="PAS" evidence="15">
    <location>
        <begin position="232"/>
        <end position="297"/>
    </location>
</feature>
<evidence type="ECO:0000256" key="1">
    <source>
        <dbReference type="ARBA" id="ARBA00004651"/>
    </source>
</evidence>
<feature type="transmembrane region" description="Helical" evidence="13">
    <location>
        <begin position="190"/>
        <end position="211"/>
    </location>
</feature>
<dbReference type="SMART" id="SM00065">
    <property type="entry name" value="GAF"/>
    <property type="match status" value="1"/>
</dbReference>
<reference evidence="17 18" key="1">
    <citation type="submission" date="2024-09" db="EMBL/GenBank/DDBJ databases">
        <authorList>
            <person name="Sun Q."/>
            <person name="Mori K."/>
        </authorList>
    </citation>
    <scope>NUCLEOTIDE SEQUENCE [LARGE SCALE GENOMIC DNA]</scope>
    <source>
        <strain evidence="17 18">JCM 3331</strain>
    </source>
</reference>
<dbReference type="CDD" id="cd00130">
    <property type="entry name" value="PAS"/>
    <property type="match status" value="1"/>
</dbReference>
<dbReference type="SUPFAM" id="SSF55874">
    <property type="entry name" value="ATPase domain of HSP90 chaperone/DNA topoisomerase II/histidine kinase"/>
    <property type="match status" value="1"/>
</dbReference>
<keyword evidence="2" id="KW-1003">Cell membrane</keyword>
<keyword evidence="9" id="KW-0067">ATP-binding</keyword>
<feature type="transmembrane region" description="Helical" evidence="13">
    <location>
        <begin position="32"/>
        <end position="53"/>
    </location>
</feature>
<dbReference type="InterPro" id="IPR033463">
    <property type="entry name" value="sCache_3"/>
</dbReference>
<keyword evidence="8" id="KW-0378">Hydrolase</keyword>
<dbReference type="Gene3D" id="3.30.450.40">
    <property type="match status" value="1"/>
</dbReference>
<dbReference type="Pfam" id="PF07228">
    <property type="entry name" value="SpoIIE"/>
    <property type="match status" value="1"/>
</dbReference>
<evidence type="ECO:0000256" key="6">
    <source>
        <dbReference type="ARBA" id="ARBA00022741"/>
    </source>
</evidence>
<dbReference type="SMART" id="SM00331">
    <property type="entry name" value="PP2C_SIG"/>
    <property type="match status" value="1"/>
</dbReference>
<dbReference type="InterPro" id="IPR036890">
    <property type="entry name" value="HATPase_C_sf"/>
</dbReference>
<keyword evidence="12 13" id="KW-0472">Membrane</keyword>
<dbReference type="Pfam" id="PF13581">
    <property type="entry name" value="HATPase_c_2"/>
    <property type="match status" value="1"/>
</dbReference>
<evidence type="ECO:0000256" key="5">
    <source>
        <dbReference type="ARBA" id="ARBA00022692"/>
    </source>
</evidence>
<dbReference type="InterPro" id="IPR052016">
    <property type="entry name" value="Bact_Sigma-Reg"/>
</dbReference>
<evidence type="ECO:0000256" key="4">
    <source>
        <dbReference type="ARBA" id="ARBA00022679"/>
    </source>
</evidence>
<keyword evidence="18" id="KW-1185">Reference proteome</keyword>
<dbReference type="SMART" id="SM00091">
    <property type="entry name" value="PAS"/>
    <property type="match status" value="1"/>
</dbReference>
<keyword evidence="5 13" id="KW-0812">Transmembrane</keyword>
<keyword evidence="3" id="KW-0597">Phosphoprotein</keyword>
<evidence type="ECO:0000313" key="17">
    <source>
        <dbReference type="EMBL" id="MFB9579679.1"/>
    </source>
</evidence>
<evidence type="ECO:0000259" key="15">
    <source>
        <dbReference type="SMART" id="SM00091"/>
    </source>
</evidence>
<dbReference type="SUPFAM" id="SSF103190">
    <property type="entry name" value="Sensory domain-like"/>
    <property type="match status" value="1"/>
</dbReference>
<proteinExistence type="predicted"/>
<sequence>MGGFGAYISRLRRSKPGRSRALLGVRSVAAEVLLLELVLVVLLVAAAALSLVVQGRRAAVHEAERGSYAVAQAFAHSPGIVTALDGPNPTAVLQPLAEKIRKATHVDTVVVTDIHGIRYTHPVPALIGKHIIGPYKEALHGHGFTRTFTGSRGPAVNSVVPVPRTDGSTAGLVSVGIRVTNVNKMADRELPVLVGSAVAALALASGGAVLISRRLRRQTHGLGPAEMTRLYEHHDAVLHSVREGVLIIDGNGRLLLANDEARRLLRLPADAEGLPVTGIGLPPPLAELLASGRSASDEVRMAGDRLLAVNLRPTDEHGGPAGTVATLRDTTELTALAGRAAEVRERLLLLHTAGVRIGTTLDVTRTAEELAEVVVPRFADFASVDLAEPVLRGEEPSVPSGTVLNMRRTAAAGVRADHLPFYPIGRVVGFVPTSPATLGLIHGHTMLVPDLSSEPGWQGTDPERSARILEYGVHSLLSVPLHARGAVLGMANFWRSENPDPFDEDDLTFAEELVARAAVCVDNARRYTREHEMAVTLQRSLLPRDLPEQNALDIAYRYLPAQAGVGGDWFDVIPLPGARVALVVGDVVGHGLHAAATMGRLRTAVHNFSALDLPADELLARIDELVARTDRTENADGGRTEITGATCLYAVYDPVAGTCSAARAGHPGPVLVLPDGTVQSPDVPAGLPLGTGWLPFESVELPLPEGSRLVLYTDGLVESRERDFDTGLDTMRGALAGQHRTPEETCDDLVSALLPTPPGDDAVLLVAATHTLGPSRVGEWDVESDPSAVAGVRKDVSQWLIDQGLEEETFATELILSELVTNAIRYGDPPIRVRMLHDRALICEVSDSSSTAPHLRYASTTDEGGRGLYLVAQFADRWGTRYTAEGKIIWSEQTPGATGAPTFEWTDEALDI</sequence>
<comment type="caution">
    <text evidence="17">The sequence shown here is derived from an EMBL/GenBank/DDBJ whole genome shotgun (WGS) entry which is preliminary data.</text>
</comment>
<keyword evidence="7" id="KW-0418">Kinase</keyword>
<comment type="subcellular location">
    <subcellularLocation>
        <location evidence="1">Cell membrane</location>
        <topology evidence="1">Multi-pass membrane protein</topology>
    </subcellularLocation>
</comment>
<organism evidence="17 18">
    <name type="scientific">Streptomyces yanii</name>
    <dbReference type="NCBI Taxonomy" id="78510"/>
    <lineage>
        <taxon>Bacteria</taxon>
        <taxon>Bacillati</taxon>
        <taxon>Actinomycetota</taxon>
        <taxon>Actinomycetes</taxon>
        <taxon>Kitasatosporales</taxon>
        <taxon>Streptomycetaceae</taxon>
        <taxon>Streptomyces</taxon>
    </lineage>
</organism>
<keyword evidence="10 13" id="KW-1133">Transmembrane helix</keyword>
<evidence type="ECO:0000256" key="9">
    <source>
        <dbReference type="ARBA" id="ARBA00022840"/>
    </source>
</evidence>
<dbReference type="Gene3D" id="3.30.565.10">
    <property type="entry name" value="Histidine kinase-like ATPase, C-terminal domain"/>
    <property type="match status" value="1"/>
</dbReference>
<dbReference type="InterPro" id="IPR013656">
    <property type="entry name" value="PAS_4"/>
</dbReference>